<evidence type="ECO:0000313" key="6">
    <source>
        <dbReference type="EMBL" id="KAG2194508.1"/>
    </source>
</evidence>
<evidence type="ECO:0000256" key="4">
    <source>
        <dbReference type="ARBA" id="ARBA00022989"/>
    </source>
</evidence>
<organism evidence="6 7">
    <name type="scientific">Mucor saturninus</name>
    <dbReference type="NCBI Taxonomy" id="64648"/>
    <lineage>
        <taxon>Eukaryota</taxon>
        <taxon>Fungi</taxon>
        <taxon>Fungi incertae sedis</taxon>
        <taxon>Mucoromycota</taxon>
        <taxon>Mucoromycotina</taxon>
        <taxon>Mucoromycetes</taxon>
        <taxon>Mucorales</taxon>
        <taxon>Mucorineae</taxon>
        <taxon>Mucoraceae</taxon>
        <taxon>Mucor</taxon>
    </lineage>
</organism>
<dbReference type="Pfam" id="PF04930">
    <property type="entry name" value="FUN14"/>
    <property type="match status" value="1"/>
</dbReference>
<keyword evidence="3" id="KW-0812">Transmembrane</keyword>
<keyword evidence="5" id="KW-0472">Membrane</keyword>
<dbReference type="EMBL" id="JAEPRD010000194">
    <property type="protein sequence ID" value="KAG2194508.1"/>
    <property type="molecule type" value="Genomic_DNA"/>
</dbReference>
<sequence length="197" mass="22024">MLRLPRVLNGNTIKACTRPAFQHQPKRLLQTTQVKSLQVRPYSFGTSKVLALTAFSGAMATPLMFNKKAVHCEAAFATEPLFEKKLSKPLLNKGELTFGTFLGVCTGFLIKKVGKIFAAFVGTGFVFLQYLAQQGYVTVHWDRMEGGYKNTLGVDKDGRVSTKVLQSKWQKFMNILTSNIQFKSTFLIGFYAGMRYG</sequence>
<comment type="caution">
    <text evidence="6">The sequence shown here is derived from an EMBL/GenBank/DDBJ whole genome shotgun (WGS) entry which is preliminary data.</text>
</comment>
<evidence type="ECO:0000313" key="7">
    <source>
        <dbReference type="Proteomes" id="UP000603453"/>
    </source>
</evidence>
<evidence type="ECO:0000256" key="5">
    <source>
        <dbReference type="ARBA" id="ARBA00023136"/>
    </source>
</evidence>
<dbReference type="AlphaFoldDB" id="A0A8H7QKX2"/>
<comment type="similarity">
    <text evidence="2">Belongs to the FUN14 family.</text>
</comment>
<keyword evidence="7" id="KW-1185">Reference proteome</keyword>
<dbReference type="InterPro" id="IPR007014">
    <property type="entry name" value="FUN14"/>
</dbReference>
<gene>
    <name evidence="6" type="ORF">INT47_005781</name>
</gene>
<comment type="subcellular location">
    <subcellularLocation>
        <location evidence="1">Membrane</location>
    </subcellularLocation>
</comment>
<dbReference type="GO" id="GO:0016020">
    <property type="term" value="C:membrane"/>
    <property type="evidence" value="ECO:0007669"/>
    <property type="project" value="UniProtKB-SubCell"/>
</dbReference>
<reference evidence="6" key="1">
    <citation type="submission" date="2020-12" db="EMBL/GenBank/DDBJ databases">
        <title>Metabolic potential, ecology and presence of endohyphal bacteria is reflected in genomic diversity of Mucoromycotina.</title>
        <authorList>
            <person name="Muszewska A."/>
            <person name="Okrasinska A."/>
            <person name="Steczkiewicz K."/>
            <person name="Drgas O."/>
            <person name="Orlowska M."/>
            <person name="Perlinska-Lenart U."/>
            <person name="Aleksandrzak-Piekarczyk T."/>
            <person name="Szatraj K."/>
            <person name="Zielenkiewicz U."/>
            <person name="Pilsyk S."/>
            <person name="Malc E."/>
            <person name="Mieczkowski P."/>
            <person name="Kruszewska J.S."/>
            <person name="Biernat P."/>
            <person name="Pawlowska J."/>
        </authorList>
    </citation>
    <scope>NUCLEOTIDE SEQUENCE</scope>
    <source>
        <strain evidence="6">WA0000017839</strain>
    </source>
</reference>
<evidence type="ECO:0000256" key="3">
    <source>
        <dbReference type="ARBA" id="ARBA00022692"/>
    </source>
</evidence>
<protein>
    <submittedName>
        <fullName evidence="6">Uncharacterized protein</fullName>
    </submittedName>
</protein>
<evidence type="ECO:0000256" key="2">
    <source>
        <dbReference type="ARBA" id="ARBA00009160"/>
    </source>
</evidence>
<accession>A0A8H7QKX2</accession>
<evidence type="ECO:0000256" key="1">
    <source>
        <dbReference type="ARBA" id="ARBA00004370"/>
    </source>
</evidence>
<proteinExistence type="inferred from homology"/>
<dbReference type="Proteomes" id="UP000603453">
    <property type="component" value="Unassembled WGS sequence"/>
</dbReference>
<dbReference type="PANTHER" id="PTHR21346:SF10">
    <property type="entry name" value="TRANSMEMBRANE PROTEIN"/>
    <property type="match status" value="1"/>
</dbReference>
<keyword evidence="4" id="KW-1133">Transmembrane helix</keyword>
<dbReference type="OrthoDB" id="163794at2759"/>
<name>A0A8H7QKX2_9FUNG</name>
<dbReference type="PANTHER" id="PTHR21346">
    <property type="entry name" value="FUN14 DOMAIN CONTAINING"/>
    <property type="match status" value="1"/>
</dbReference>